<feature type="compositionally biased region" description="Basic and acidic residues" evidence="1">
    <location>
        <begin position="444"/>
        <end position="453"/>
    </location>
</feature>
<gene>
    <name evidence="2" type="ORF">PFLUV_G00005530</name>
</gene>
<sequence>MAKYKAKINSSVSLAPPQTRSLRSRKRECPSDEISETEDVQAVLHPQNTEGDDTAVDAALLQCHQPPLQESIMISTQQHEAAEQSCLTKQDPDTHEKHKEATYVYLNGTGKAFEEQEETTVTNPNNNSQPEGLRVHADNDATKSGKGKDEMTAEECCRSPSQTCTDQLEVFLPISEEGDGTALEEQLVAEDNAQCNLEKKQETSRQEPSSVYVADVKEITKDAAVGLPAKKKRRMGMCGLTERERSHFLQTQKRENGQNGPERAEKQICNDTADLVAQEKIVSSTPLSYSVSIPVGSVTEQGEAEMKLQSSPCGEDGRAETEVHFAVPTSDGTGTVCDLGCLKGKSCEVEGGIVPDPEQTGDTKSDPPAEEELLGNQEQQELEGRTAEIVAEKPQEQIKDGEDGSVLVNQSPAFTFDSNPTENEETENRDAIKAALLQVNGATRAKDEKKEELTADAGDSDGPEADVLSTDTRSAEFTAVELCEAAVTPSGSGRKEPGDCDDKPEPPQTRDTSDPFGSGYLDYVSDSQLNTIVLTEVMEKEEDLGSADCHEDATDLICGLVRELSSLNRKVMATHRELENLRRGSKASRSASR</sequence>
<feature type="compositionally biased region" description="Polar residues" evidence="1">
    <location>
        <begin position="8"/>
        <end position="21"/>
    </location>
</feature>
<evidence type="ECO:0000313" key="3">
    <source>
        <dbReference type="Proteomes" id="UP000465112"/>
    </source>
</evidence>
<keyword evidence="3" id="KW-1185">Reference proteome</keyword>
<organism evidence="2 3">
    <name type="scientific">Perca fluviatilis</name>
    <name type="common">European perch</name>
    <dbReference type="NCBI Taxonomy" id="8168"/>
    <lineage>
        <taxon>Eukaryota</taxon>
        <taxon>Metazoa</taxon>
        <taxon>Chordata</taxon>
        <taxon>Craniata</taxon>
        <taxon>Vertebrata</taxon>
        <taxon>Euteleostomi</taxon>
        <taxon>Actinopterygii</taxon>
        <taxon>Neopterygii</taxon>
        <taxon>Teleostei</taxon>
        <taxon>Neoteleostei</taxon>
        <taxon>Acanthomorphata</taxon>
        <taxon>Eupercaria</taxon>
        <taxon>Perciformes</taxon>
        <taxon>Percoidei</taxon>
        <taxon>Percidae</taxon>
        <taxon>Percinae</taxon>
        <taxon>Perca</taxon>
    </lineage>
</organism>
<protein>
    <submittedName>
        <fullName evidence="2">Uncharacterized protein</fullName>
    </submittedName>
</protein>
<feature type="compositionally biased region" description="Basic and acidic residues" evidence="1">
    <location>
        <begin position="382"/>
        <end position="402"/>
    </location>
</feature>
<feature type="region of interest" description="Disordered" evidence="1">
    <location>
        <begin position="352"/>
        <end position="429"/>
    </location>
</feature>
<feature type="region of interest" description="Disordered" evidence="1">
    <location>
        <begin position="443"/>
        <end position="520"/>
    </location>
</feature>
<feature type="compositionally biased region" description="Polar residues" evidence="1">
    <location>
        <begin position="119"/>
        <end position="130"/>
    </location>
</feature>
<feature type="compositionally biased region" description="Basic and acidic residues" evidence="1">
    <location>
        <begin position="133"/>
        <end position="150"/>
    </location>
</feature>
<reference evidence="2 3" key="1">
    <citation type="submission" date="2019-06" db="EMBL/GenBank/DDBJ databases">
        <title>A chromosome-scale genome assembly of the European perch, Perca fluviatilis.</title>
        <authorList>
            <person name="Roques C."/>
            <person name="Zahm M."/>
            <person name="Cabau C."/>
            <person name="Klopp C."/>
            <person name="Bouchez O."/>
            <person name="Donnadieu C."/>
            <person name="Kuhl H."/>
            <person name="Gislard M."/>
            <person name="Guendouz S."/>
            <person name="Journot L."/>
            <person name="Haffray P."/>
            <person name="Bestin A."/>
            <person name="Morvezen R."/>
            <person name="Feron R."/>
            <person name="Wen M."/>
            <person name="Jouanno E."/>
            <person name="Herpin A."/>
            <person name="Schartl M."/>
            <person name="Postlethwait J."/>
            <person name="Schaerlinger B."/>
            <person name="Chardard D."/>
            <person name="Lecocq T."/>
            <person name="Poncet C."/>
            <person name="Jaffrelo L."/>
            <person name="Lampietro C."/>
            <person name="Guiguen Y."/>
        </authorList>
    </citation>
    <scope>NUCLEOTIDE SEQUENCE [LARGE SCALE GENOMIC DNA]</scope>
    <source>
        <tissue evidence="2">Blood</tissue>
    </source>
</reference>
<feature type="region of interest" description="Disordered" evidence="1">
    <location>
        <begin position="115"/>
        <end position="150"/>
    </location>
</feature>
<accession>A0A6A5F074</accession>
<name>A0A6A5F074_PERFL</name>
<comment type="caution">
    <text evidence="2">The sequence shown here is derived from an EMBL/GenBank/DDBJ whole genome shotgun (WGS) entry which is preliminary data.</text>
</comment>
<feature type="compositionally biased region" description="Polar residues" evidence="1">
    <location>
        <begin position="407"/>
        <end position="421"/>
    </location>
</feature>
<dbReference type="Proteomes" id="UP000465112">
    <property type="component" value="Chromosome 1"/>
</dbReference>
<dbReference type="EMBL" id="VHII01000001">
    <property type="protein sequence ID" value="KAF1394861.1"/>
    <property type="molecule type" value="Genomic_DNA"/>
</dbReference>
<evidence type="ECO:0000256" key="1">
    <source>
        <dbReference type="SAM" id="MobiDB-lite"/>
    </source>
</evidence>
<proteinExistence type="predicted"/>
<dbReference type="AlphaFoldDB" id="A0A6A5F074"/>
<feature type="compositionally biased region" description="Basic and acidic residues" evidence="1">
    <location>
        <begin position="493"/>
        <end position="505"/>
    </location>
</feature>
<evidence type="ECO:0000313" key="2">
    <source>
        <dbReference type="EMBL" id="KAF1394861.1"/>
    </source>
</evidence>
<feature type="region of interest" description="Disordered" evidence="1">
    <location>
        <begin position="1"/>
        <end position="38"/>
    </location>
</feature>